<comment type="function">
    <text evidence="8">Transfers a GMP moiety from GTP to Mo-molybdopterin (Mo-MPT) cofactor (Moco or molybdenum cofactor) to form Mo-molybdopterin guanine dinucleotide (Mo-MGD) cofactor.</text>
</comment>
<feature type="binding site" evidence="8">
    <location>
        <position position="95"/>
    </location>
    <ligand>
        <name>GTP</name>
        <dbReference type="ChEBI" id="CHEBI:37565"/>
    </ligand>
</feature>
<dbReference type="PANTHER" id="PTHR19136:SF81">
    <property type="entry name" value="MOLYBDENUM COFACTOR GUANYLYLTRANSFERASE"/>
    <property type="match status" value="1"/>
</dbReference>
<dbReference type="EC" id="2.7.7.77" evidence="8"/>
<dbReference type="PANTHER" id="PTHR19136">
    <property type="entry name" value="MOLYBDENUM COFACTOR GUANYLYLTRANSFERASE"/>
    <property type="match status" value="1"/>
</dbReference>
<comment type="similarity">
    <text evidence="8">Belongs to the MobA family.</text>
</comment>
<evidence type="ECO:0000256" key="8">
    <source>
        <dbReference type="HAMAP-Rule" id="MF_00316"/>
    </source>
</evidence>
<proteinExistence type="inferred from homology"/>
<dbReference type="Pfam" id="PF12804">
    <property type="entry name" value="NTP_transf_3"/>
    <property type="match status" value="1"/>
</dbReference>
<reference evidence="10 11" key="1">
    <citation type="submission" date="2020-07" db="EMBL/GenBank/DDBJ databases">
        <title>Genomic Encyclopedia of Type Strains, Phase IV (KMG-V): Genome sequencing to study the core and pangenomes of soil and plant-associated prokaryotes.</title>
        <authorList>
            <person name="Whitman W."/>
        </authorList>
    </citation>
    <scope>NUCLEOTIDE SEQUENCE [LARGE SCALE GENOMIC DNA]</scope>
    <source>
        <strain evidence="10 11">X4EP2</strain>
    </source>
</reference>
<comment type="subcellular location">
    <subcellularLocation>
        <location evidence="8">Cytoplasm</location>
    </subcellularLocation>
</comment>
<accession>A0A7Y9TGT6</accession>
<evidence type="ECO:0000313" key="10">
    <source>
        <dbReference type="EMBL" id="NYF80291.1"/>
    </source>
</evidence>
<dbReference type="GO" id="GO:0046872">
    <property type="term" value="F:metal ion binding"/>
    <property type="evidence" value="ECO:0007669"/>
    <property type="project" value="UniProtKB-KW"/>
</dbReference>
<dbReference type="GO" id="GO:0061603">
    <property type="term" value="F:molybdenum cofactor guanylyltransferase activity"/>
    <property type="evidence" value="ECO:0007669"/>
    <property type="project" value="UniProtKB-EC"/>
</dbReference>
<comment type="domain">
    <text evidence="8">The N-terminal domain determines nucleotide recognition and specific binding, while the C-terminal domain determines the specific binding to the target protein.</text>
</comment>
<evidence type="ECO:0000256" key="6">
    <source>
        <dbReference type="ARBA" id="ARBA00023134"/>
    </source>
</evidence>
<feature type="binding site" evidence="8">
    <location>
        <position position="66"/>
    </location>
    <ligand>
        <name>GTP</name>
        <dbReference type="ChEBI" id="CHEBI:37565"/>
    </ligand>
</feature>
<gene>
    <name evidence="8" type="primary">mobA</name>
    <name evidence="10" type="ORF">HDF17_002611</name>
</gene>
<keyword evidence="10" id="KW-0548">Nucleotidyltransferase</keyword>
<dbReference type="InterPro" id="IPR013482">
    <property type="entry name" value="Molybde_CF_guanTrfase"/>
</dbReference>
<feature type="binding site" evidence="8">
    <location>
        <begin position="11"/>
        <end position="13"/>
    </location>
    <ligand>
        <name>GTP</name>
        <dbReference type="ChEBI" id="CHEBI:37565"/>
    </ligand>
</feature>
<dbReference type="Gene3D" id="3.90.550.10">
    <property type="entry name" value="Spore Coat Polysaccharide Biosynthesis Protein SpsA, Chain A"/>
    <property type="match status" value="1"/>
</dbReference>
<dbReference type="GO" id="GO:0006777">
    <property type="term" value="P:Mo-molybdopterin cofactor biosynthetic process"/>
    <property type="evidence" value="ECO:0007669"/>
    <property type="project" value="UniProtKB-KW"/>
</dbReference>
<evidence type="ECO:0000256" key="3">
    <source>
        <dbReference type="ARBA" id="ARBA00022723"/>
    </source>
</evidence>
<protein>
    <recommendedName>
        <fullName evidence="8">Probable molybdenum cofactor guanylyltransferase</fullName>
        <shortName evidence="8">MoCo guanylyltransferase</shortName>
        <ecNumber evidence="8">2.7.7.77</ecNumber>
    </recommendedName>
    <alternativeName>
        <fullName evidence="8">GTP:molybdopterin guanylyltransferase</fullName>
    </alternativeName>
    <alternativeName>
        <fullName evidence="8">Mo-MPT guanylyltransferase</fullName>
    </alternativeName>
    <alternativeName>
        <fullName evidence="8">Molybdopterin guanylyltransferase</fullName>
    </alternativeName>
    <alternativeName>
        <fullName evidence="8">Molybdopterin-guanine dinucleotide synthase</fullName>
        <shortName evidence="8">MGD synthase</shortName>
    </alternativeName>
</protein>
<dbReference type="RefSeq" id="WP_179491573.1">
    <property type="nucleotide sequence ID" value="NZ_JACCCW010000002.1"/>
</dbReference>
<dbReference type="InterPro" id="IPR025877">
    <property type="entry name" value="MobA-like_NTP_Trfase"/>
</dbReference>
<dbReference type="AlphaFoldDB" id="A0A7Y9TGT6"/>
<evidence type="ECO:0000256" key="1">
    <source>
        <dbReference type="ARBA" id="ARBA00022490"/>
    </source>
</evidence>
<dbReference type="InterPro" id="IPR029044">
    <property type="entry name" value="Nucleotide-diphossugar_trans"/>
</dbReference>
<dbReference type="GO" id="GO:0005525">
    <property type="term" value="F:GTP binding"/>
    <property type="evidence" value="ECO:0007669"/>
    <property type="project" value="UniProtKB-UniRule"/>
</dbReference>
<comment type="caution">
    <text evidence="10">The sequence shown here is derived from an EMBL/GenBank/DDBJ whole genome shotgun (WGS) entry which is preliminary data.</text>
</comment>
<keyword evidence="11" id="KW-1185">Reference proteome</keyword>
<dbReference type="HAMAP" id="MF_00316">
    <property type="entry name" value="MobA"/>
    <property type="match status" value="1"/>
</dbReference>
<keyword evidence="5 8" id="KW-0460">Magnesium</keyword>
<keyword evidence="6 8" id="KW-0342">GTP-binding</keyword>
<evidence type="ECO:0000313" key="11">
    <source>
        <dbReference type="Proteomes" id="UP000589520"/>
    </source>
</evidence>
<keyword evidence="7 8" id="KW-0501">Molybdenum cofactor biosynthesis</keyword>
<evidence type="ECO:0000256" key="2">
    <source>
        <dbReference type="ARBA" id="ARBA00022679"/>
    </source>
</evidence>
<feature type="binding site" evidence="8">
    <location>
        <position position="23"/>
    </location>
    <ligand>
        <name>GTP</name>
        <dbReference type="ChEBI" id="CHEBI:37565"/>
    </ligand>
</feature>
<evidence type="ECO:0000256" key="5">
    <source>
        <dbReference type="ARBA" id="ARBA00022842"/>
    </source>
</evidence>
<feature type="domain" description="MobA-like NTP transferase" evidence="9">
    <location>
        <begin position="8"/>
        <end position="151"/>
    </location>
</feature>
<comment type="caution">
    <text evidence="8">Lacks conserved residue(s) required for the propagation of feature annotation.</text>
</comment>
<keyword evidence="2 8" id="KW-0808">Transferase</keyword>
<dbReference type="GO" id="GO:0005737">
    <property type="term" value="C:cytoplasm"/>
    <property type="evidence" value="ECO:0007669"/>
    <property type="project" value="UniProtKB-SubCell"/>
</dbReference>
<comment type="catalytic activity">
    <reaction evidence="8">
        <text>Mo-molybdopterin + GTP + H(+) = Mo-molybdopterin guanine dinucleotide + diphosphate</text>
        <dbReference type="Rhea" id="RHEA:34243"/>
        <dbReference type="ChEBI" id="CHEBI:15378"/>
        <dbReference type="ChEBI" id="CHEBI:33019"/>
        <dbReference type="ChEBI" id="CHEBI:37565"/>
        <dbReference type="ChEBI" id="CHEBI:71302"/>
        <dbReference type="ChEBI" id="CHEBI:71310"/>
        <dbReference type="EC" id="2.7.7.77"/>
    </reaction>
</comment>
<evidence type="ECO:0000256" key="4">
    <source>
        <dbReference type="ARBA" id="ARBA00022741"/>
    </source>
</evidence>
<organism evidence="10 11">
    <name type="scientific">Granulicella arctica</name>
    <dbReference type="NCBI Taxonomy" id="940613"/>
    <lineage>
        <taxon>Bacteria</taxon>
        <taxon>Pseudomonadati</taxon>
        <taxon>Acidobacteriota</taxon>
        <taxon>Terriglobia</taxon>
        <taxon>Terriglobales</taxon>
        <taxon>Acidobacteriaceae</taxon>
        <taxon>Granulicella</taxon>
    </lineage>
</organism>
<dbReference type="Proteomes" id="UP000589520">
    <property type="component" value="Unassembled WGS sequence"/>
</dbReference>
<keyword evidence="1 8" id="KW-0963">Cytoplasm</keyword>
<evidence type="ECO:0000259" key="9">
    <source>
        <dbReference type="Pfam" id="PF12804"/>
    </source>
</evidence>
<keyword evidence="4 8" id="KW-0547">Nucleotide-binding</keyword>
<dbReference type="SUPFAM" id="SSF53448">
    <property type="entry name" value="Nucleotide-diphospho-sugar transferases"/>
    <property type="match status" value="1"/>
</dbReference>
<dbReference type="CDD" id="cd02503">
    <property type="entry name" value="MobA"/>
    <property type="match status" value="1"/>
</dbReference>
<dbReference type="EMBL" id="JACCCW010000002">
    <property type="protein sequence ID" value="NYF80291.1"/>
    <property type="molecule type" value="Genomic_DNA"/>
</dbReference>
<name>A0A7Y9TGT6_9BACT</name>
<sequence>MVAAEVSGYVLAGGKSSRMGRDKALLELAGRPLVQHAAEKLRLVCADVHILSGNEQLAAFGPLVADVHPGCGPLGGIEAALLHLRSTWSLILPVDVPFVTADFLAGWVAEIVATSAARVAMFTVDGRPQPTLCLLHQEVTPFVQRAVERGEFKLFPMLEEAGRMLAEAQSKRADEVFLNRSWNDGSMFANLNTPEEFAEAERQWAAVNAS</sequence>
<feature type="binding site" evidence="8">
    <location>
        <position position="95"/>
    </location>
    <ligand>
        <name>Mg(2+)</name>
        <dbReference type="ChEBI" id="CHEBI:18420"/>
    </ligand>
</feature>
<keyword evidence="3 8" id="KW-0479">Metal-binding</keyword>
<evidence type="ECO:0000256" key="7">
    <source>
        <dbReference type="ARBA" id="ARBA00023150"/>
    </source>
</evidence>
<comment type="cofactor">
    <cofactor evidence="8">
        <name>Mg(2+)</name>
        <dbReference type="ChEBI" id="CHEBI:18420"/>
    </cofactor>
</comment>